<feature type="transmembrane region" description="Helical" evidence="7">
    <location>
        <begin position="168"/>
        <end position="190"/>
    </location>
</feature>
<evidence type="ECO:0000256" key="6">
    <source>
        <dbReference type="ARBA" id="ARBA00023136"/>
    </source>
</evidence>
<evidence type="ECO:0000313" key="8">
    <source>
        <dbReference type="EMBL" id="HIX82369.1"/>
    </source>
</evidence>
<evidence type="ECO:0000256" key="7">
    <source>
        <dbReference type="HAMAP-Rule" id="MF_01147"/>
    </source>
</evidence>
<evidence type="ECO:0000256" key="2">
    <source>
        <dbReference type="ARBA" id="ARBA00022475"/>
    </source>
</evidence>
<comment type="catalytic activity">
    <reaction evidence="7">
        <text>L-cysteinyl-[prolipoprotein] + a 1,2-diacyl-sn-glycero-3-phospho-(1'-sn-glycerol) = an S-1,2-diacyl-sn-glyceryl-L-cysteinyl-[prolipoprotein] + sn-glycerol 1-phosphate + H(+)</text>
        <dbReference type="Rhea" id="RHEA:56712"/>
        <dbReference type="Rhea" id="RHEA-COMP:14679"/>
        <dbReference type="Rhea" id="RHEA-COMP:14680"/>
        <dbReference type="ChEBI" id="CHEBI:15378"/>
        <dbReference type="ChEBI" id="CHEBI:29950"/>
        <dbReference type="ChEBI" id="CHEBI:57685"/>
        <dbReference type="ChEBI" id="CHEBI:64716"/>
        <dbReference type="ChEBI" id="CHEBI:140658"/>
        <dbReference type="EC" id="2.5.1.145"/>
    </reaction>
</comment>
<comment type="caution">
    <text evidence="8">The sequence shown here is derived from an EMBL/GenBank/DDBJ whole genome shotgun (WGS) entry which is preliminary data.</text>
</comment>
<keyword evidence="4 7" id="KW-0812">Transmembrane</keyword>
<comment type="function">
    <text evidence="7">Catalyzes the transfer of the diacylglyceryl group from phosphatidylglycerol to the sulfhydryl group of the N-terminal cysteine of a prolipoprotein, the first step in the formation of mature lipoproteins.</text>
</comment>
<proteinExistence type="inferred from homology"/>
<accession>A0A9D1XN41</accession>
<feature type="transmembrane region" description="Helical" evidence="7">
    <location>
        <begin position="227"/>
        <end position="249"/>
    </location>
</feature>
<evidence type="ECO:0000256" key="4">
    <source>
        <dbReference type="ARBA" id="ARBA00022692"/>
    </source>
</evidence>
<comment type="similarity">
    <text evidence="1 7">Belongs to the Lgt family.</text>
</comment>
<keyword evidence="6 7" id="KW-0472">Membrane</keyword>
<dbReference type="Proteomes" id="UP000886724">
    <property type="component" value="Unassembled WGS sequence"/>
</dbReference>
<dbReference type="EC" id="2.5.1.145" evidence="7"/>
<organism evidence="8 9">
    <name type="scientific">Candidatus Erysipelatoclostridium merdavium</name>
    <dbReference type="NCBI Taxonomy" id="2838566"/>
    <lineage>
        <taxon>Bacteria</taxon>
        <taxon>Bacillati</taxon>
        <taxon>Bacillota</taxon>
        <taxon>Erysipelotrichia</taxon>
        <taxon>Erysipelotrichales</taxon>
        <taxon>Erysipelotrichales incertae sedis</taxon>
    </lineage>
</organism>
<evidence type="ECO:0000256" key="3">
    <source>
        <dbReference type="ARBA" id="ARBA00022679"/>
    </source>
</evidence>
<reference evidence="8" key="2">
    <citation type="submission" date="2021-04" db="EMBL/GenBank/DDBJ databases">
        <authorList>
            <person name="Gilroy R."/>
        </authorList>
    </citation>
    <scope>NUCLEOTIDE SEQUENCE</scope>
    <source>
        <strain evidence="8">ChiGjej1B1-14440</strain>
    </source>
</reference>
<dbReference type="PANTHER" id="PTHR30589:SF0">
    <property type="entry name" value="PHOSPHATIDYLGLYCEROL--PROLIPOPROTEIN DIACYLGLYCERYL TRANSFERASE"/>
    <property type="match status" value="1"/>
</dbReference>
<name>A0A9D1XN41_9FIRM</name>
<keyword evidence="5 7" id="KW-1133">Transmembrane helix</keyword>
<feature type="transmembrane region" description="Helical" evidence="7">
    <location>
        <begin position="124"/>
        <end position="148"/>
    </location>
</feature>
<dbReference type="InterPro" id="IPR001640">
    <property type="entry name" value="Lgt"/>
</dbReference>
<keyword evidence="3 7" id="KW-0808">Transferase</keyword>
<dbReference type="EMBL" id="DXET01000228">
    <property type="protein sequence ID" value="HIX82369.1"/>
    <property type="molecule type" value="Genomic_DNA"/>
</dbReference>
<keyword evidence="2 7" id="KW-1003">Cell membrane</keyword>
<dbReference type="GO" id="GO:0042158">
    <property type="term" value="P:lipoprotein biosynthetic process"/>
    <property type="evidence" value="ECO:0007669"/>
    <property type="project" value="UniProtKB-UniRule"/>
</dbReference>
<comment type="subcellular location">
    <subcellularLocation>
        <location evidence="7">Cell membrane</location>
        <topology evidence="7">Multi-pass membrane protein</topology>
    </subcellularLocation>
</comment>
<protein>
    <recommendedName>
        <fullName evidence="7">Phosphatidylglycerol--prolipoprotein diacylglyceryl transferase</fullName>
        <ecNumber evidence="7">2.5.1.145</ecNumber>
    </recommendedName>
</protein>
<comment type="pathway">
    <text evidence="7">Protein modification; lipoprotein biosynthesis (diacylglyceryl transfer).</text>
</comment>
<evidence type="ECO:0000256" key="5">
    <source>
        <dbReference type="ARBA" id="ARBA00022989"/>
    </source>
</evidence>
<sequence>MNPFFYIMDIKIPAYGLMMILGFLFSCVFEIYLCNKKNINIVDHLYLIAYILIASLLGAKLVYIFQNMEQFINQLPYIIIDFKRFMDYLGGGFVFYGGLIGGAIGAIFYANVFKINAIKNIETFVIVIPFFHCVGRIGCFLAGCCYGIEYNGLFKIMYTEAIAAPNGINLFPVQLLEALLNFLLFLFLVWIDKWLKKPLSNFGIYLVLYGAIRFFLEFLRGDLIRGIYILSFSQWISLLIVLIGIYIIIISTKKNLFVKLINKIDR</sequence>
<dbReference type="GO" id="GO:0005886">
    <property type="term" value="C:plasma membrane"/>
    <property type="evidence" value="ECO:0007669"/>
    <property type="project" value="UniProtKB-SubCell"/>
</dbReference>
<reference evidence="8" key="1">
    <citation type="journal article" date="2021" name="PeerJ">
        <title>Extensive microbial diversity within the chicken gut microbiome revealed by metagenomics and culture.</title>
        <authorList>
            <person name="Gilroy R."/>
            <person name="Ravi A."/>
            <person name="Getino M."/>
            <person name="Pursley I."/>
            <person name="Horton D.L."/>
            <person name="Alikhan N.F."/>
            <person name="Baker D."/>
            <person name="Gharbi K."/>
            <person name="Hall N."/>
            <person name="Watson M."/>
            <person name="Adriaenssens E.M."/>
            <person name="Foster-Nyarko E."/>
            <person name="Jarju S."/>
            <person name="Secka A."/>
            <person name="Antonio M."/>
            <person name="Oren A."/>
            <person name="Chaudhuri R.R."/>
            <person name="La Ragione R."/>
            <person name="Hildebrand F."/>
            <person name="Pallen M.J."/>
        </authorList>
    </citation>
    <scope>NUCLEOTIDE SEQUENCE</scope>
    <source>
        <strain evidence="8">ChiGjej1B1-14440</strain>
    </source>
</reference>
<dbReference type="PANTHER" id="PTHR30589">
    <property type="entry name" value="PROLIPOPROTEIN DIACYLGLYCERYL TRANSFERASE"/>
    <property type="match status" value="1"/>
</dbReference>
<dbReference type="HAMAP" id="MF_01147">
    <property type="entry name" value="Lgt"/>
    <property type="match status" value="1"/>
</dbReference>
<feature type="transmembrane region" description="Helical" evidence="7">
    <location>
        <begin position="93"/>
        <end position="112"/>
    </location>
</feature>
<dbReference type="GO" id="GO:0008961">
    <property type="term" value="F:phosphatidylglycerol-prolipoprotein diacylglyceryl transferase activity"/>
    <property type="evidence" value="ECO:0007669"/>
    <property type="project" value="UniProtKB-UniRule"/>
</dbReference>
<dbReference type="AlphaFoldDB" id="A0A9D1XN41"/>
<feature type="transmembrane region" description="Helical" evidence="7">
    <location>
        <begin position="45"/>
        <end position="65"/>
    </location>
</feature>
<evidence type="ECO:0000256" key="1">
    <source>
        <dbReference type="ARBA" id="ARBA00007150"/>
    </source>
</evidence>
<evidence type="ECO:0000313" key="9">
    <source>
        <dbReference type="Proteomes" id="UP000886724"/>
    </source>
</evidence>
<dbReference type="Pfam" id="PF01790">
    <property type="entry name" value="LGT"/>
    <property type="match status" value="1"/>
</dbReference>
<feature type="transmembrane region" description="Helical" evidence="7">
    <location>
        <begin position="202"/>
        <end position="221"/>
    </location>
</feature>
<feature type="transmembrane region" description="Helical" evidence="7">
    <location>
        <begin position="12"/>
        <end position="33"/>
    </location>
</feature>
<gene>
    <name evidence="7" type="primary">lgt</name>
    <name evidence="8" type="ORF">H9980_10440</name>
</gene>
<feature type="binding site" evidence="7">
    <location>
        <position position="136"/>
    </location>
    <ligand>
        <name>a 1,2-diacyl-sn-glycero-3-phospho-(1'-sn-glycerol)</name>
        <dbReference type="ChEBI" id="CHEBI:64716"/>
    </ligand>
</feature>